<keyword evidence="4" id="KW-0808">Transferase</keyword>
<evidence type="ECO:0000256" key="3">
    <source>
        <dbReference type="ARBA" id="ARBA00022553"/>
    </source>
</evidence>
<dbReference type="Proteomes" id="UP000567795">
    <property type="component" value="Unassembled WGS sequence"/>
</dbReference>
<evidence type="ECO:0000256" key="8">
    <source>
        <dbReference type="ARBA" id="ARBA00023012"/>
    </source>
</evidence>
<comment type="caution">
    <text evidence="12">The sequence shown here is derived from an EMBL/GenBank/DDBJ whole genome shotgun (WGS) entry which is preliminary data.</text>
</comment>
<comment type="catalytic activity">
    <reaction evidence="1">
        <text>ATP + protein L-histidine = ADP + protein N-phospho-L-histidine.</text>
        <dbReference type="EC" id="2.7.13.3"/>
    </reaction>
</comment>
<evidence type="ECO:0000313" key="12">
    <source>
        <dbReference type="EMBL" id="NYI05864.1"/>
    </source>
</evidence>
<evidence type="ECO:0000256" key="2">
    <source>
        <dbReference type="ARBA" id="ARBA00012438"/>
    </source>
</evidence>
<proteinExistence type="predicted"/>
<evidence type="ECO:0000256" key="7">
    <source>
        <dbReference type="ARBA" id="ARBA00022840"/>
    </source>
</evidence>
<keyword evidence="7" id="KW-0067">ATP-binding</keyword>
<organism evidence="12 13">
    <name type="scientific">Allostreptomyces psammosilenae</name>
    <dbReference type="NCBI Taxonomy" id="1892865"/>
    <lineage>
        <taxon>Bacteria</taxon>
        <taxon>Bacillati</taxon>
        <taxon>Actinomycetota</taxon>
        <taxon>Actinomycetes</taxon>
        <taxon>Kitasatosporales</taxon>
        <taxon>Streptomycetaceae</taxon>
        <taxon>Allostreptomyces</taxon>
    </lineage>
</organism>
<evidence type="ECO:0000256" key="4">
    <source>
        <dbReference type="ARBA" id="ARBA00022679"/>
    </source>
</evidence>
<dbReference type="GO" id="GO:0005524">
    <property type="term" value="F:ATP binding"/>
    <property type="evidence" value="ECO:0007669"/>
    <property type="project" value="UniProtKB-KW"/>
</dbReference>
<dbReference type="EMBL" id="JACBZD010000001">
    <property type="protein sequence ID" value="NYI05864.1"/>
    <property type="molecule type" value="Genomic_DNA"/>
</dbReference>
<dbReference type="AlphaFoldDB" id="A0A852ZYR9"/>
<evidence type="ECO:0000256" key="9">
    <source>
        <dbReference type="SAM" id="MobiDB-lite"/>
    </source>
</evidence>
<dbReference type="EC" id="2.7.13.3" evidence="2"/>
<dbReference type="SUPFAM" id="SSF55874">
    <property type="entry name" value="ATPase domain of HSP90 chaperone/DNA topoisomerase II/histidine kinase"/>
    <property type="match status" value="1"/>
</dbReference>
<dbReference type="Pfam" id="PF13796">
    <property type="entry name" value="Sensor"/>
    <property type="match status" value="1"/>
</dbReference>
<dbReference type="GO" id="GO:0046983">
    <property type="term" value="F:protein dimerization activity"/>
    <property type="evidence" value="ECO:0007669"/>
    <property type="project" value="InterPro"/>
</dbReference>
<feature type="region of interest" description="Disordered" evidence="9">
    <location>
        <begin position="1"/>
        <end position="34"/>
    </location>
</feature>
<dbReference type="RefSeq" id="WP_179814523.1">
    <property type="nucleotide sequence ID" value="NZ_JACBZD010000001.1"/>
</dbReference>
<keyword evidence="5" id="KW-0547">Nucleotide-binding</keyword>
<feature type="compositionally biased region" description="Gly residues" evidence="9">
    <location>
        <begin position="7"/>
        <end position="23"/>
    </location>
</feature>
<feature type="transmembrane region" description="Helical" evidence="10">
    <location>
        <begin position="50"/>
        <end position="73"/>
    </location>
</feature>
<keyword evidence="10" id="KW-1133">Transmembrane helix</keyword>
<name>A0A852ZYR9_9ACTN</name>
<dbReference type="GO" id="GO:0000155">
    <property type="term" value="F:phosphorelay sensor kinase activity"/>
    <property type="evidence" value="ECO:0007669"/>
    <property type="project" value="InterPro"/>
</dbReference>
<dbReference type="InterPro" id="IPR003594">
    <property type="entry name" value="HATPase_dom"/>
</dbReference>
<keyword evidence="10" id="KW-0812">Transmembrane</keyword>
<evidence type="ECO:0000259" key="11">
    <source>
        <dbReference type="SMART" id="SM00387"/>
    </source>
</evidence>
<reference evidence="12 13" key="1">
    <citation type="submission" date="2020-07" db="EMBL/GenBank/DDBJ databases">
        <title>Sequencing the genomes of 1000 actinobacteria strains.</title>
        <authorList>
            <person name="Klenk H.-P."/>
        </authorList>
    </citation>
    <scope>NUCLEOTIDE SEQUENCE [LARGE SCALE GENOMIC DNA]</scope>
    <source>
        <strain evidence="12 13">DSM 42178</strain>
    </source>
</reference>
<dbReference type="InterPro" id="IPR036890">
    <property type="entry name" value="HATPase_C_sf"/>
</dbReference>
<keyword evidence="6 12" id="KW-0418">Kinase</keyword>
<keyword evidence="8" id="KW-0902">Two-component regulatory system</keyword>
<dbReference type="CDD" id="cd16917">
    <property type="entry name" value="HATPase_UhpB-NarQ-NarX-like"/>
    <property type="match status" value="1"/>
</dbReference>
<gene>
    <name evidence="12" type="ORF">FHU37_002807</name>
</gene>
<feature type="domain" description="Histidine kinase/HSP90-like ATPase" evidence="11">
    <location>
        <begin position="375"/>
        <end position="475"/>
    </location>
</feature>
<feature type="transmembrane region" description="Helical" evidence="10">
    <location>
        <begin position="150"/>
        <end position="173"/>
    </location>
</feature>
<dbReference type="PANTHER" id="PTHR24421">
    <property type="entry name" value="NITRATE/NITRITE SENSOR PROTEIN NARX-RELATED"/>
    <property type="match status" value="1"/>
</dbReference>
<keyword evidence="13" id="KW-1185">Reference proteome</keyword>
<dbReference type="InterPro" id="IPR050482">
    <property type="entry name" value="Sensor_HK_TwoCompSys"/>
</dbReference>
<dbReference type="GO" id="GO:0016020">
    <property type="term" value="C:membrane"/>
    <property type="evidence" value="ECO:0007669"/>
    <property type="project" value="InterPro"/>
</dbReference>
<evidence type="ECO:0000256" key="6">
    <source>
        <dbReference type="ARBA" id="ARBA00022777"/>
    </source>
</evidence>
<keyword evidence="10" id="KW-0472">Membrane</keyword>
<evidence type="ECO:0000256" key="10">
    <source>
        <dbReference type="SAM" id="Phobius"/>
    </source>
</evidence>
<dbReference type="InterPro" id="IPR025828">
    <property type="entry name" value="Put_sensor_dom"/>
</dbReference>
<feature type="transmembrane region" description="Helical" evidence="10">
    <location>
        <begin position="209"/>
        <end position="227"/>
    </location>
</feature>
<protein>
    <recommendedName>
        <fullName evidence="2">histidine kinase</fullName>
        <ecNumber evidence="2">2.7.13.3</ecNumber>
    </recommendedName>
</protein>
<accession>A0A852ZYR9</accession>
<evidence type="ECO:0000256" key="5">
    <source>
        <dbReference type="ARBA" id="ARBA00022741"/>
    </source>
</evidence>
<evidence type="ECO:0000256" key="1">
    <source>
        <dbReference type="ARBA" id="ARBA00000085"/>
    </source>
</evidence>
<evidence type="ECO:0000313" key="13">
    <source>
        <dbReference type="Proteomes" id="UP000567795"/>
    </source>
</evidence>
<dbReference type="InterPro" id="IPR011712">
    <property type="entry name" value="Sig_transdc_His_kin_sub3_dim/P"/>
</dbReference>
<dbReference type="SMART" id="SM00387">
    <property type="entry name" value="HATPase_c"/>
    <property type="match status" value="1"/>
</dbReference>
<dbReference type="Pfam" id="PF07730">
    <property type="entry name" value="HisKA_3"/>
    <property type="match status" value="1"/>
</dbReference>
<sequence>MAIATSGYGGTGTGGAAGSGSGPEAGHEPGRRGRGRGLLAPVSARTWGGLLYLLVGLPTAALMCVFTVVFLALGLGLSVIFVGLPVLAATLAGVRGLGHVERARARALLGARVVDPTPPRPKREGLMSWVGAQLGSGMHWRHVLYMELNLVWTPIALALSLALTAAGWGLLLYPAYRWVFPRWLEQPGMQLWGDDATGRAVYVEQPWEVAGVAVLGLLLVYAAAGVVRGTTAVSRLMVEGMLAPSSLSERVRTLESTRGAAVDTAASDLRRIERDLHDGAQARLVALAMGLGLAKERLEEEPEMAAEMVEEAHGEVKLALQELRDLARGIHPAVLTDRGLDAALSSVASRCTVPVRMEVRLPPAVGEGADRPDASVESIAYFVVSELLTNASKHSGARSVGVEVWEQGRRGRRGRGRGRRLMLRVRDDGAGGAVVRPGGGLAGLADRVRAVDGVFEVDSPVGGPTVVSVELPWSR</sequence>
<dbReference type="PANTHER" id="PTHR24421:SF10">
    <property type="entry name" value="NITRATE_NITRITE SENSOR PROTEIN NARQ"/>
    <property type="match status" value="1"/>
</dbReference>
<feature type="transmembrane region" description="Helical" evidence="10">
    <location>
        <begin position="79"/>
        <end position="98"/>
    </location>
</feature>
<keyword evidence="3" id="KW-0597">Phosphoprotein</keyword>
<dbReference type="Gene3D" id="3.30.565.10">
    <property type="entry name" value="Histidine kinase-like ATPase, C-terminal domain"/>
    <property type="match status" value="1"/>
</dbReference>
<dbReference type="Gene3D" id="1.20.5.1930">
    <property type="match status" value="1"/>
</dbReference>